<feature type="transmembrane region" description="Helical" evidence="6">
    <location>
        <begin position="293"/>
        <end position="322"/>
    </location>
</feature>
<name>A0A0P0CKI3_9FLAO</name>
<feature type="transmembrane region" description="Helical" evidence="6">
    <location>
        <begin position="389"/>
        <end position="407"/>
    </location>
</feature>
<evidence type="ECO:0008006" key="11">
    <source>
        <dbReference type="Google" id="ProtNLM"/>
    </source>
</evidence>
<dbReference type="PANTHER" id="PTHR30287">
    <property type="entry name" value="MEMBRANE COMPONENT OF PREDICTED ABC SUPERFAMILY METABOLITE UPTAKE TRANSPORTER"/>
    <property type="match status" value="1"/>
</dbReference>
<feature type="transmembrane region" description="Helical" evidence="6">
    <location>
        <begin position="794"/>
        <end position="813"/>
    </location>
</feature>
<evidence type="ECO:0000256" key="5">
    <source>
        <dbReference type="ARBA" id="ARBA00023136"/>
    </source>
</evidence>
<evidence type="ECO:0000256" key="4">
    <source>
        <dbReference type="ARBA" id="ARBA00022989"/>
    </source>
</evidence>
<dbReference type="EMBL" id="CP012898">
    <property type="protein sequence ID" value="ALJ06770.1"/>
    <property type="molecule type" value="Genomic_DNA"/>
</dbReference>
<keyword evidence="10" id="KW-1185">Reference proteome</keyword>
<feature type="domain" description="MacB-like periplasmic core" evidence="8">
    <location>
        <begin position="14"/>
        <end position="218"/>
    </location>
</feature>
<feature type="transmembrane region" description="Helical" evidence="6">
    <location>
        <begin position="342"/>
        <end position="368"/>
    </location>
</feature>
<dbReference type="Pfam" id="PF02687">
    <property type="entry name" value="FtsX"/>
    <property type="match status" value="2"/>
</dbReference>
<dbReference type="PANTHER" id="PTHR30287:SF1">
    <property type="entry name" value="INNER MEMBRANE PROTEIN"/>
    <property type="match status" value="1"/>
</dbReference>
<dbReference type="InterPro" id="IPR025857">
    <property type="entry name" value="MacB_PCD"/>
</dbReference>
<feature type="transmembrane region" description="Helical" evidence="6">
    <location>
        <begin position="759"/>
        <end position="782"/>
    </location>
</feature>
<evidence type="ECO:0000259" key="7">
    <source>
        <dbReference type="Pfam" id="PF02687"/>
    </source>
</evidence>
<organism evidence="9 10">
    <name type="scientific">Pseudalgibacter alginicilyticus</name>
    <dbReference type="NCBI Taxonomy" id="1736674"/>
    <lineage>
        <taxon>Bacteria</taxon>
        <taxon>Pseudomonadati</taxon>
        <taxon>Bacteroidota</taxon>
        <taxon>Flavobacteriia</taxon>
        <taxon>Flavobacteriales</taxon>
        <taxon>Flavobacteriaceae</taxon>
        <taxon>Pseudalgibacter</taxon>
    </lineage>
</organism>
<evidence type="ECO:0000256" key="3">
    <source>
        <dbReference type="ARBA" id="ARBA00022692"/>
    </source>
</evidence>
<keyword evidence="5 6" id="KW-0472">Membrane</keyword>
<protein>
    <recommendedName>
        <fullName evidence="11">ABC transporter permease</fullName>
    </recommendedName>
</protein>
<reference evidence="9 10" key="1">
    <citation type="submission" date="2015-10" db="EMBL/GenBank/DDBJ databases">
        <authorList>
            <person name="Gilbert D.G."/>
        </authorList>
    </citation>
    <scope>NUCLEOTIDE SEQUENCE [LARGE SCALE GENOMIC DNA]</scope>
    <source>
        <strain evidence="10">HZ-22</strain>
    </source>
</reference>
<feature type="transmembrane region" description="Helical" evidence="6">
    <location>
        <begin position="704"/>
        <end position="727"/>
    </location>
</feature>
<feature type="domain" description="ABC3 transporter permease C-terminal" evidence="7">
    <location>
        <begin position="709"/>
        <end position="823"/>
    </location>
</feature>
<dbReference type="InterPro" id="IPR038766">
    <property type="entry name" value="Membrane_comp_ABC_pdt"/>
</dbReference>
<evidence type="ECO:0000313" key="10">
    <source>
        <dbReference type="Proteomes" id="UP000057981"/>
    </source>
</evidence>
<feature type="transmembrane region" description="Helical" evidence="6">
    <location>
        <begin position="248"/>
        <end position="272"/>
    </location>
</feature>
<evidence type="ECO:0000259" key="8">
    <source>
        <dbReference type="Pfam" id="PF12704"/>
    </source>
</evidence>
<keyword evidence="3 6" id="KW-0812">Transmembrane</keyword>
<dbReference type="STRING" id="1736674.APS56_06445"/>
<evidence type="ECO:0000256" key="6">
    <source>
        <dbReference type="SAM" id="Phobius"/>
    </source>
</evidence>
<evidence type="ECO:0000313" key="9">
    <source>
        <dbReference type="EMBL" id="ALJ06770.1"/>
    </source>
</evidence>
<accession>A0A0P0CKI3</accession>
<keyword evidence="2" id="KW-1003">Cell membrane</keyword>
<sequence length="833" mass="91893">MAWRDGKSSWKKLILFMASIVLGIAAVVSIQSFSLNLKNNISSQSKSLMGSDFKIDSDKAPNKAVWAIMDSLGGADAREINFPSMVAFPKSDASKLVRIRGIEGGFPFYGTMETEPASASSNYQQKGTALVDATVMLQFSLKVGDSIKVGTTILPIGGSLKSVPGSNAIFSTMAPPVIIPYNFIENSGLVKIGSRLDYEFYFIAKPTTNLQALNDAIGKKLKAEDADLDIHTSTSNRLGKRYDNFGKFLNLVAFIALLLGCIGIASAVHIYIKEKLRSVAILKCIGASKKQTFIIYLIQIAMIGLIGGVLGTLTGVFLQQLFPLLLEGLLPVDVQITLAPQAIFIGILLGVFMSVLFALYPLIGTIYISPLQALRIQENTNSKSTKAGIIVLGLIFGFIFLFAFWILNNFKYAMGFLGMIVITFSVLGGIAHSIMLITKRNFPHSWGFLARTSLLNLYRPQNQTLILIITIGVGTFLISNLYFSKDLLLSQANFETETTSANMILLDIQEDQTENVAATITNKSHTIIDNIPIITMRVHSINNKMVNDIRKDSTSRIRGWVLNHEFRATYRDSLIESETITEGKFIPVITSNELVPVSISNNFADDAKVNVGDKITFNVQGVLIDTEVGSIRIVDWRRMQLNFNVLFPKGVLENAPQFRVLSTNVPNEEASAILQQDLVTKFPNISILDFRQILNVVEKLLDKIGWIINFMAFFSILTGIIVLIGAVRTSKHQRVKESVLLRTLGAKSNQILKIIALEYTFLGVIGSLTGILLSLISSQFLALWIFETPFTPSIIPFLMLFPFITFLVLSIGISNSRKVINNPPLEVLRKESL</sequence>
<proteinExistence type="predicted"/>
<gene>
    <name evidence="9" type="ORF">APS56_06445</name>
</gene>
<dbReference type="AlphaFoldDB" id="A0A0P0CKI3"/>
<dbReference type="InterPro" id="IPR003838">
    <property type="entry name" value="ABC3_permease_C"/>
</dbReference>
<evidence type="ECO:0000256" key="1">
    <source>
        <dbReference type="ARBA" id="ARBA00004651"/>
    </source>
</evidence>
<feature type="transmembrane region" description="Helical" evidence="6">
    <location>
        <begin position="413"/>
        <end position="437"/>
    </location>
</feature>
<feature type="domain" description="ABC3 transporter permease C-terminal" evidence="7">
    <location>
        <begin position="251"/>
        <end position="370"/>
    </location>
</feature>
<comment type="subcellular location">
    <subcellularLocation>
        <location evidence="1">Cell membrane</location>
        <topology evidence="1">Multi-pass membrane protein</topology>
    </subcellularLocation>
</comment>
<feature type="transmembrane region" description="Helical" evidence="6">
    <location>
        <begin position="464"/>
        <end position="483"/>
    </location>
</feature>
<dbReference type="Proteomes" id="UP000057981">
    <property type="component" value="Chromosome"/>
</dbReference>
<dbReference type="KEGG" id="ahz:APS56_06445"/>
<dbReference type="PATRIC" id="fig|1736674.3.peg.1316"/>
<dbReference type="Pfam" id="PF12704">
    <property type="entry name" value="MacB_PCD"/>
    <property type="match status" value="1"/>
</dbReference>
<dbReference type="GO" id="GO:0005886">
    <property type="term" value="C:plasma membrane"/>
    <property type="evidence" value="ECO:0007669"/>
    <property type="project" value="UniProtKB-SubCell"/>
</dbReference>
<evidence type="ECO:0000256" key="2">
    <source>
        <dbReference type="ARBA" id="ARBA00022475"/>
    </source>
</evidence>
<keyword evidence="4 6" id="KW-1133">Transmembrane helix</keyword>
<dbReference type="OrthoDB" id="9775544at2"/>